<name>A0A5D3E6L3_CUCMM</name>
<dbReference type="EMBL" id="SSTE01021801">
    <property type="protein sequence ID" value="KAA0032351.1"/>
    <property type="molecule type" value="Genomic_DNA"/>
</dbReference>
<sequence>MDSRCWKAVLTGWKPPFTQDAAAGCKIMEIIKEGPSVFRPPVLDDGRAWRALVAGYEPPMTTVDGVLVPKPEFKWTDAEEQASMEC</sequence>
<reference evidence="3 4" key="1">
    <citation type="submission" date="2019-08" db="EMBL/GenBank/DDBJ databases">
        <title>Draft genome sequences of two oriental melons (Cucumis melo L. var makuwa).</title>
        <authorList>
            <person name="Kwon S.-Y."/>
        </authorList>
    </citation>
    <scope>NUCLEOTIDE SEQUENCE [LARGE SCALE GENOMIC DNA]</scope>
    <source>
        <strain evidence="4">cv. Chang Bougi</strain>
        <strain evidence="3">cv. SW 3</strain>
        <tissue evidence="2">Leaf</tissue>
    </source>
</reference>
<evidence type="ECO:0000313" key="3">
    <source>
        <dbReference type="Proteomes" id="UP000321393"/>
    </source>
</evidence>
<evidence type="ECO:0000313" key="2">
    <source>
        <dbReference type="EMBL" id="TYK31624.1"/>
    </source>
</evidence>
<dbReference type="AlphaFoldDB" id="A0A5D3E6L3"/>
<proteinExistence type="predicted"/>
<dbReference type="Proteomes" id="UP000321393">
    <property type="component" value="Unassembled WGS sequence"/>
</dbReference>
<dbReference type="Proteomes" id="UP000321947">
    <property type="component" value="Unassembled WGS sequence"/>
</dbReference>
<gene>
    <name evidence="2" type="ORF">E5676_scaffold340G00130</name>
    <name evidence="1" type="ORF">E6C27_scaffold219G002150</name>
</gene>
<comment type="caution">
    <text evidence="2">The sequence shown here is derived from an EMBL/GenBank/DDBJ whole genome shotgun (WGS) entry which is preliminary data.</text>
</comment>
<dbReference type="EMBL" id="SSTD01000030">
    <property type="protein sequence ID" value="TYK31624.1"/>
    <property type="molecule type" value="Genomic_DNA"/>
</dbReference>
<evidence type="ECO:0000313" key="4">
    <source>
        <dbReference type="Proteomes" id="UP000321947"/>
    </source>
</evidence>
<evidence type="ECO:0000313" key="1">
    <source>
        <dbReference type="EMBL" id="KAA0032351.1"/>
    </source>
</evidence>
<protein>
    <submittedName>
        <fullName evidence="2">Gag-pol polyprotein</fullName>
    </submittedName>
</protein>
<accession>A0A5D3E6L3</accession>
<organism evidence="2 4">
    <name type="scientific">Cucumis melo var. makuwa</name>
    <name type="common">Oriental melon</name>
    <dbReference type="NCBI Taxonomy" id="1194695"/>
    <lineage>
        <taxon>Eukaryota</taxon>
        <taxon>Viridiplantae</taxon>
        <taxon>Streptophyta</taxon>
        <taxon>Embryophyta</taxon>
        <taxon>Tracheophyta</taxon>
        <taxon>Spermatophyta</taxon>
        <taxon>Magnoliopsida</taxon>
        <taxon>eudicotyledons</taxon>
        <taxon>Gunneridae</taxon>
        <taxon>Pentapetalae</taxon>
        <taxon>rosids</taxon>
        <taxon>fabids</taxon>
        <taxon>Cucurbitales</taxon>
        <taxon>Cucurbitaceae</taxon>
        <taxon>Benincaseae</taxon>
        <taxon>Cucumis</taxon>
    </lineage>
</organism>